<feature type="transmembrane region" description="Helical" evidence="1">
    <location>
        <begin position="114"/>
        <end position="135"/>
    </location>
</feature>
<feature type="transmembrane region" description="Helical" evidence="1">
    <location>
        <begin position="361"/>
        <end position="381"/>
    </location>
</feature>
<dbReference type="EMBL" id="BLAF01000017">
    <property type="protein sequence ID" value="GES20484.1"/>
    <property type="molecule type" value="Genomic_DNA"/>
</dbReference>
<organism evidence="2 3">
    <name type="scientific">Acrocarpospora pleiomorpha</name>
    <dbReference type="NCBI Taxonomy" id="90975"/>
    <lineage>
        <taxon>Bacteria</taxon>
        <taxon>Bacillati</taxon>
        <taxon>Actinomycetota</taxon>
        <taxon>Actinomycetes</taxon>
        <taxon>Streptosporangiales</taxon>
        <taxon>Streptosporangiaceae</taxon>
        <taxon>Acrocarpospora</taxon>
    </lineage>
</organism>
<evidence type="ECO:0000313" key="2">
    <source>
        <dbReference type="EMBL" id="GES20484.1"/>
    </source>
</evidence>
<feature type="transmembrane region" description="Helical" evidence="1">
    <location>
        <begin position="299"/>
        <end position="316"/>
    </location>
</feature>
<sequence>MSEVTVAFPRPAMILRLLAGRGAFRLGVQLMPVALTGVWDAGAFGLYASTVGLSMWLPLVVNAPEKAALKALPRCRRLAPELARITVALSAAPVAVLLAVLVPVMALAPASEAAAYLAAAAWLACTGLLMTLCGLHRLYGSPAADALAFAANGVAVLAATAVTWLAGWAPQFHLTTLAAGCALVTAWTLATLPKAVTRPERRLRRRGLVRRLAHTTVLLGGSEVLDTLSFSLIYLALAVSGQIAESGTLYLVLLPATAIAQLANYLLRMAQPGTSARLRGTGRAEGDARAAALLRLGERLGLAFAVLWSVLLLVPGTREPLLTGVGRLVALGALALLVLALFLIVRYAVHLLENTTDRAAARTSTTALIGVLAAGLLAAALAPALGAVGGLTALALAIAARAGVLRRTLRTQRTDSTEH</sequence>
<feature type="transmembrane region" description="Helical" evidence="1">
    <location>
        <begin position="172"/>
        <end position="192"/>
    </location>
</feature>
<dbReference type="AlphaFoldDB" id="A0A5M3XGT5"/>
<name>A0A5M3XGT5_9ACTN</name>
<feature type="transmembrane region" description="Helical" evidence="1">
    <location>
        <begin position="249"/>
        <end position="267"/>
    </location>
</feature>
<feature type="transmembrane region" description="Helical" evidence="1">
    <location>
        <begin position="147"/>
        <end position="166"/>
    </location>
</feature>
<protein>
    <recommendedName>
        <fullName evidence="4">Polysaccharide biosynthesis protein C-terminal domain-containing protein</fullName>
    </recommendedName>
</protein>
<dbReference type="Proteomes" id="UP000377595">
    <property type="component" value="Unassembled WGS sequence"/>
</dbReference>
<keyword evidence="1" id="KW-0812">Transmembrane</keyword>
<gene>
    <name evidence="2" type="ORF">Aple_033800</name>
</gene>
<evidence type="ECO:0000313" key="3">
    <source>
        <dbReference type="Proteomes" id="UP000377595"/>
    </source>
</evidence>
<feature type="transmembrane region" description="Helical" evidence="1">
    <location>
        <begin position="82"/>
        <end position="108"/>
    </location>
</feature>
<feature type="transmembrane region" description="Helical" evidence="1">
    <location>
        <begin position="41"/>
        <end position="61"/>
    </location>
</feature>
<feature type="transmembrane region" description="Helical" evidence="1">
    <location>
        <begin position="212"/>
        <end position="237"/>
    </location>
</feature>
<keyword evidence="3" id="KW-1185">Reference proteome</keyword>
<keyword evidence="1" id="KW-0472">Membrane</keyword>
<evidence type="ECO:0008006" key="4">
    <source>
        <dbReference type="Google" id="ProtNLM"/>
    </source>
</evidence>
<comment type="caution">
    <text evidence="2">The sequence shown here is derived from an EMBL/GenBank/DDBJ whole genome shotgun (WGS) entry which is preliminary data.</text>
</comment>
<accession>A0A5M3XGT5</accession>
<reference evidence="2 3" key="1">
    <citation type="submission" date="2019-10" db="EMBL/GenBank/DDBJ databases">
        <title>Whole genome shotgun sequence of Acrocarpospora pleiomorpha NBRC 16267.</title>
        <authorList>
            <person name="Ichikawa N."/>
            <person name="Kimura A."/>
            <person name="Kitahashi Y."/>
            <person name="Komaki H."/>
            <person name="Oguchi A."/>
        </authorList>
    </citation>
    <scope>NUCLEOTIDE SEQUENCE [LARGE SCALE GENOMIC DNA]</scope>
    <source>
        <strain evidence="2 3">NBRC 16267</strain>
    </source>
</reference>
<feature type="transmembrane region" description="Helical" evidence="1">
    <location>
        <begin position="387"/>
        <end position="404"/>
    </location>
</feature>
<feature type="transmembrane region" description="Helical" evidence="1">
    <location>
        <begin position="328"/>
        <end position="349"/>
    </location>
</feature>
<keyword evidence="1" id="KW-1133">Transmembrane helix</keyword>
<proteinExistence type="predicted"/>
<evidence type="ECO:0000256" key="1">
    <source>
        <dbReference type="SAM" id="Phobius"/>
    </source>
</evidence>